<evidence type="ECO:0000259" key="2">
    <source>
        <dbReference type="Pfam" id="PF04195"/>
    </source>
</evidence>
<dbReference type="Pfam" id="PF04195">
    <property type="entry name" value="Transposase_28"/>
    <property type="match status" value="1"/>
</dbReference>
<evidence type="ECO:0000256" key="1">
    <source>
        <dbReference type="SAM" id="MobiDB-lite"/>
    </source>
</evidence>
<organism evidence="3 4">
    <name type="scientific">Panicum virgatum</name>
    <name type="common">Blackwell switchgrass</name>
    <dbReference type="NCBI Taxonomy" id="38727"/>
    <lineage>
        <taxon>Eukaryota</taxon>
        <taxon>Viridiplantae</taxon>
        <taxon>Streptophyta</taxon>
        <taxon>Embryophyta</taxon>
        <taxon>Tracheophyta</taxon>
        <taxon>Spermatophyta</taxon>
        <taxon>Magnoliopsida</taxon>
        <taxon>Liliopsida</taxon>
        <taxon>Poales</taxon>
        <taxon>Poaceae</taxon>
        <taxon>PACMAD clade</taxon>
        <taxon>Panicoideae</taxon>
        <taxon>Panicodae</taxon>
        <taxon>Paniceae</taxon>
        <taxon>Panicinae</taxon>
        <taxon>Panicum</taxon>
        <taxon>Panicum sect. Hiantes</taxon>
    </lineage>
</organism>
<reference evidence="3" key="1">
    <citation type="submission" date="2020-05" db="EMBL/GenBank/DDBJ databases">
        <title>WGS assembly of Panicum virgatum.</title>
        <authorList>
            <person name="Lovell J.T."/>
            <person name="Jenkins J."/>
            <person name="Shu S."/>
            <person name="Juenger T.E."/>
            <person name="Schmutz J."/>
        </authorList>
    </citation>
    <scope>NUCLEOTIDE SEQUENCE</scope>
    <source>
        <strain evidence="3">AP13</strain>
    </source>
</reference>
<evidence type="ECO:0000313" key="3">
    <source>
        <dbReference type="EMBL" id="KAG2536760.1"/>
    </source>
</evidence>
<accession>A0A8T0MHG0</accession>
<gene>
    <name evidence="3" type="ORF">PVAP13_9NG218273</name>
</gene>
<feature type="compositionally biased region" description="Acidic residues" evidence="1">
    <location>
        <begin position="70"/>
        <end position="80"/>
    </location>
</feature>
<feature type="domain" description="Transposase (putative) gypsy type" evidence="2">
    <location>
        <begin position="138"/>
        <end position="205"/>
    </location>
</feature>
<feature type="region of interest" description="Disordered" evidence="1">
    <location>
        <begin position="370"/>
        <end position="476"/>
    </location>
</feature>
<dbReference type="EMBL" id="CM029054">
    <property type="protein sequence ID" value="KAG2536760.1"/>
    <property type="molecule type" value="Genomic_DNA"/>
</dbReference>
<dbReference type="PANTHER" id="PTHR33026">
    <property type="entry name" value="OS06G0360600 PROTEIN"/>
    <property type="match status" value="1"/>
</dbReference>
<sequence length="476" mass="52629">MMSSSGRRLSSRHSDKALTSSSTGEKKALSGNSESDVVTTKVSAAAARRTEKEKNKQIVPPQSKGKEGATDDSGDTEEIDPQTVKSIPDVEEEWSSSVTDERRLVKLTANGILPEKALIGWRSNVGMNFPTPATNEVVLFEMFFQAGLGLPICDFLQGILYFYLIELYNLNPNSILQIAIFVHLCEAFLGIEPHYDLFRHVFHLKTQKRKNKLRLVGGCGFQARIGAKSCYLTTLLKSSQGSWSTEWFYLADPESSLAPFSHPGKWPIYNPSWENAELLSLQNLIADLRQAGPDAIEVARDFLARRVQPLKLRTGSAWEYSGPSDGNWEKNEEPSEKEVNARLHKLFSGNQFPGRERFVCCLSLPTEEEMRAGKRPLTPEVQAETKRLKHQAESRKDFNVSSGTFPVSSQIPEHLQPNPVSPLEDPPAQPKNIPALATPRVTGTLRAKPSLKKKSNLGTSSPASPKAAVDDSSANL</sequence>
<dbReference type="EMBL" id="CM029054">
    <property type="protein sequence ID" value="KAG2536761.1"/>
    <property type="molecule type" value="Genomic_DNA"/>
</dbReference>
<proteinExistence type="predicted"/>
<keyword evidence="4" id="KW-1185">Reference proteome</keyword>
<feature type="compositionally biased region" description="Polar residues" evidence="1">
    <location>
        <begin position="30"/>
        <end position="42"/>
    </location>
</feature>
<feature type="compositionally biased region" description="Polar residues" evidence="1">
    <location>
        <begin position="399"/>
        <end position="411"/>
    </location>
</feature>
<dbReference type="AlphaFoldDB" id="A0A8T0MHG0"/>
<evidence type="ECO:0000313" key="4">
    <source>
        <dbReference type="Proteomes" id="UP000823388"/>
    </source>
</evidence>
<feature type="compositionally biased region" description="Basic and acidic residues" evidence="1">
    <location>
        <begin position="383"/>
        <end position="398"/>
    </location>
</feature>
<feature type="region of interest" description="Disordered" evidence="1">
    <location>
        <begin position="1"/>
        <end position="92"/>
    </location>
</feature>
<dbReference type="Proteomes" id="UP000823388">
    <property type="component" value="Chromosome 9N"/>
</dbReference>
<dbReference type="InterPro" id="IPR007321">
    <property type="entry name" value="Transposase_28"/>
</dbReference>
<dbReference type="PANTHER" id="PTHR33026:SF7">
    <property type="entry name" value="OS03G0100275 PROTEIN"/>
    <property type="match status" value="1"/>
</dbReference>
<protein>
    <recommendedName>
        <fullName evidence="2">Transposase (putative) gypsy type domain-containing protein</fullName>
    </recommendedName>
</protein>
<name>A0A8T0MHG0_PANVG</name>
<comment type="caution">
    <text evidence="3">The sequence shown here is derived from an EMBL/GenBank/DDBJ whole genome shotgun (WGS) entry which is preliminary data.</text>
</comment>